<evidence type="ECO:0000313" key="2">
    <source>
        <dbReference type="Proteomes" id="UP000004407"/>
    </source>
</evidence>
<accession>G6B0U7</accession>
<evidence type="ECO:0000313" key="1">
    <source>
        <dbReference type="EMBL" id="EHJ37131.1"/>
    </source>
</evidence>
<reference evidence="1 2" key="1">
    <citation type="submission" date="2011-08" db="EMBL/GenBank/DDBJ databases">
        <authorList>
            <person name="Weinstock G."/>
            <person name="Sodergren E."/>
            <person name="Clifton S."/>
            <person name="Fulton L."/>
            <person name="Fulton B."/>
            <person name="Courtney L."/>
            <person name="Fronick C."/>
            <person name="Harrison M."/>
            <person name="Strong C."/>
            <person name="Farmer C."/>
            <person name="Delahaunty K."/>
            <person name="Markovic C."/>
            <person name="Hall O."/>
            <person name="Minx P."/>
            <person name="Tomlinson C."/>
            <person name="Mitreva M."/>
            <person name="Hou S."/>
            <person name="Chen J."/>
            <person name="Wollam A."/>
            <person name="Pepin K.H."/>
            <person name="Johnson M."/>
            <person name="Bhonagiri V."/>
            <person name="Zhang X."/>
            <person name="Suruliraj S."/>
            <person name="Warren W."/>
            <person name="Chinwalla A."/>
            <person name="Mardis E.R."/>
            <person name="Wilson R.K."/>
        </authorList>
    </citation>
    <scope>NUCLEOTIDE SEQUENCE [LARGE SCALE GENOMIC DNA]</scope>
    <source>
        <strain evidence="1 2">DSM 18206</strain>
    </source>
</reference>
<dbReference type="EMBL" id="AFZZ01000214">
    <property type="protein sequence ID" value="EHJ37131.1"/>
    <property type="molecule type" value="Genomic_DNA"/>
</dbReference>
<dbReference type="Proteomes" id="UP000004407">
    <property type="component" value="Unassembled WGS sequence"/>
</dbReference>
<gene>
    <name evidence="1" type="ORF">HMPREF0673_02515</name>
</gene>
<comment type="caution">
    <text evidence="1">The sequence shown here is derived from an EMBL/GenBank/DDBJ whole genome shotgun (WGS) entry which is preliminary data.</text>
</comment>
<sequence length="46" mass="5299">MLIASYCKTIPSTDTEVQKNVKSGIEMLYNSYTAYIQRFKLYCIAV</sequence>
<dbReference type="AlphaFoldDB" id="G6B0U7"/>
<protein>
    <submittedName>
        <fullName evidence="1">Uncharacterized protein</fullName>
    </submittedName>
</protein>
<name>G6B0U7_9BACT</name>
<proteinExistence type="predicted"/>
<dbReference type="HOGENOM" id="CLU_3187489_0_0_10"/>
<organism evidence="1 2">
    <name type="scientific">Leyella stercorea DSM 18206</name>
    <dbReference type="NCBI Taxonomy" id="1002367"/>
    <lineage>
        <taxon>Bacteria</taxon>
        <taxon>Pseudomonadati</taxon>
        <taxon>Bacteroidota</taxon>
        <taxon>Bacteroidia</taxon>
        <taxon>Bacteroidales</taxon>
        <taxon>Prevotellaceae</taxon>
        <taxon>Leyella</taxon>
    </lineage>
</organism>